<dbReference type="EMBL" id="JBICBT010000337">
    <property type="protein sequence ID" value="KAL3117033.1"/>
    <property type="molecule type" value="Genomic_DNA"/>
</dbReference>
<protein>
    <submittedName>
        <fullName evidence="2">Uncharacterized protein</fullName>
    </submittedName>
</protein>
<gene>
    <name evidence="2" type="ORF">niasHT_002992</name>
</gene>
<name>A0ABD2LP55_9BILA</name>
<evidence type="ECO:0000256" key="1">
    <source>
        <dbReference type="SAM" id="MobiDB-lite"/>
    </source>
</evidence>
<evidence type="ECO:0000313" key="2">
    <source>
        <dbReference type="EMBL" id="KAL3117033.1"/>
    </source>
</evidence>
<proteinExistence type="predicted"/>
<dbReference type="Proteomes" id="UP001620626">
    <property type="component" value="Unassembled WGS sequence"/>
</dbReference>
<sequence length="189" mass="20612">MRKLAHFVAIHVSRDVTMIRIRGVVIKCGVEIAMCSGDLVGRFPSPFCCARRRRCPTHHRFVGLPPQESSTPAGLQSAVAADQKVFARQEVKNSATVADSLSPYRKGGRPIRPSAADSFVLPNYWQDTRPSAADSFVLPNQWQDTRPSAADFFSLTQQGVGSFGHQQPTHLSCPTSGKTLGHQQPTSLA</sequence>
<reference evidence="2 3" key="1">
    <citation type="submission" date="2024-10" db="EMBL/GenBank/DDBJ databases">
        <authorList>
            <person name="Kim D."/>
        </authorList>
    </citation>
    <scope>NUCLEOTIDE SEQUENCE [LARGE SCALE GENOMIC DNA]</scope>
    <source>
        <strain evidence="2">BH-2024</strain>
    </source>
</reference>
<dbReference type="AlphaFoldDB" id="A0ABD2LP55"/>
<organism evidence="2 3">
    <name type="scientific">Heterodera trifolii</name>
    <dbReference type="NCBI Taxonomy" id="157864"/>
    <lineage>
        <taxon>Eukaryota</taxon>
        <taxon>Metazoa</taxon>
        <taxon>Ecdysozoa</taxon>
        <taxon>Nematoda</taxon>
        <taxon>Chromadorea</taxon>
        <taxon>Rhabditida</taxon>
        <taxon>Tylenchina</taxon>
        <taxon>Tylenchomorpha</taxon>
        <taxon>Tylenchoidea</taxon>
        <taxon>Heteroderidae</taxon>
        <taxon>Heteroderinae</taxon>
        <taxon>Heterodera</taxon>
    </lineage>
</organism>
<comment type="caution">
    <text evidence="2">The sequence shown here is derived from an EMBL/GenBank/DDBJ whole genome shotgun (WGS) entry which is preliminary data.</text>
</comment>
<accession>A0ABD2LP55</accession>
<feature type="region of interest" description="Disordered" evidence="1">
    <location>
        <begin position="163"/>
        <end position="189"/>
    </location>
</feature>
<keyword evidence="3" id="KW-1185">Reference proteome</keyword>
<evidence type="ECO:0000313" key="3">
    <source>
        <dbReference type="Proteomes" id="UP001620626"/>
    </source>
</evidence>